<evidence type="ECO:0000259" key="1">
    <source>
        <dbReference type="Pfam" id="PF13280"/>
    </source>
</evidence>
<dbReference type="InterPro" id="IPR051534">
    <property type="entry name" value="CBASS_pafABC_assoc_protein"/>
</dbReference>
<dbReference type="PROSITE" id="PS52050">
    <property type="entry name" value="WYL"/>
    <property type="match status" value="1"/>
</dbReference>
<dbReference type="EMBL" id="CP015402">
    <property type="protein sequence ID" value="ANU62859.1"/>
    <property type="molecule type" value="Genomic_DNA"/>
</dbReference>
<dbReference type="AlphaFoldDB" id="A0A1B1S7U8"/>
<dbReference type="KEGG" id="pary:A4V02_03390"/>
<proteinExistence type="predicted"/>
<name>A0A1B1S7U8_9BACT</name>
<accession>A0A1B1S7U8</accession>
<dbReference type="Pfam" id="PF13280">
    <property type="entry name" value="WYL"/>
    <property type="match status" value="1"/>
</dbReference>
<organism evidence="3 4">
    <name type="scientific">Muribaculum intestinale</name>
    <dbReference type="NCBI Taxonomy" id="1796646"/>
    <lineage>
        <taxon>Bacteria</taxon>
        <taxon>Pseudomonadati</taxon>
        <taxon>Bacteroidota</taxon>
        <taxon>Bacteroidia</taxon>
        <taxon>Bacteroidales</taxon>
        <taxon>Muribaculaceae</taxon>
        <taxon>Muribaculum</taxon>
    </lineage>
</organism>
<dbReference type="Pfam" id="PF25583">
    <property type="entry name" value="WCX"/>
    <property type="match status" value="1"/>
</dbReference>
<sequence>MNQLQKYTWLIDTIRRAGKISHKDLSDRWSRNKDFSDGQGLHRATFNRWRDAIYEQFSIMIDCQKVGGYLYYISNPEDIDEDKLKKWMLDSFAVGNIIGENLSLKGRILVDEIPSGRDHLTTILEAMKENRVVNISYRPFKKEHSYSFPIEPYCVKLFDNRWYVLGHNNRDEIKIYGLDRMENVEPTETLFKLPKDFDATEYFATKFGVVIGYDVKPVRIVIRANEDHKHYLKSLPLHHSQRLIEDYGEYADFELYLSPTYDFIMKLLHVGAMIEVVSPTSLRKKMKGWISDMYELYKND</sequence>
<evidence type="ECO:0000313" key="4">
    <source>
        <dbReference type="Proteomes" id="UP000186351"/>
    </source>
</evidence>
<reference evidence="4" key="1">
    <citation type="submission" date="2016-04" db="EMBL/GenBank/DDBJ databases">
        <title>Complete Genome Sequences of Twelve Strains of a Stable Defined Moderately Diverse Mouse Microbiota 2 (sDMDMm2).</title>
        <authorList>
            <person name="Uchimura Y."/>
            <person name="Wyss M."/>
            <person name="Brugiroux S."/>
            <person name="Limenitakis J.P."/>
            <person name="Stecher B."/>
            <person name="McCoy K.D."/>
            <person name="Macpherson A.J."/>
        </authorList>
    </citation>
    <scope>NUCLEOTIDE SEQUENCE [LARGE SCALE GENOMIC DNA]</scope>
    <source>
        <strain evidence="4">YL27</strain>
    </source>
</reference>
<feature type="domain" description="WCX" evidence="2">
    <location>
        <begin position="217"/>
        <end position="293"/>
    </location>
</feature>
<dbReference type="OrthoDB" id="43316at2"/>
<dbReference type="PANTHER" id="PTHR34580:SF9">
    <property type="entry name" value="SLL5097 PROTEIN"/>
    <property type="match status" value="1"/>
</dbReference>
<dbReference type="InterPro" id="IPR057727">
    <property type="entry name" value="WCX_dom"/>
</dbReference>
<dbReference type="InterPro" id="IPR026881">
    <property type="entry name" value="WYL_dom"/>
</dbReference>
<accession>A0A1Z2XE07</accession>
<keyword evidence="4" id="KW-1185">Reference proteome</keyword>
<feature type="domain" description="WYL" evidence="1">
    <location>
        <begin position="118"/>
        <end position="186"/>
    </location>
</feature>
<dbReference type="GeneID" id="65535888"/>
<dbReference type="STRING" id="1796646.A4V02_03390"/>
<dbReference type="PANTHER" id="PTHR34580">
    <property type="match status" value="1"/>
</dbReference>
<evidence type="ECO:0000313" key="3">
    <source>
        <dbReference type="EMBL" id="ANU62859.1"/>
    </source>
</evidence>
<gene>
    <name evidence="3" type="ORF">A4V02_03390</name>
</gene>
<dbReference type="RefSeq" id="WP_068960235.1">
    <property type="nucleotide sequence ID" value="NZ_CAJTAP010000026.1"/>
</dbReference>
<protein>
    <submittedName>
        <fullName evidence="3">WYL domain-containing protein</fullName>
    </submittedName>
</protein>
<evidence type="ECO:0000259" key="2">
    <source>
        <dbReference type="Pfam" id="PF25583"/>
    </source>
</evidence>
<dbReference type="Proteomes" id="UP000186351">
    <property type="component" value="Chromosome"/>
</dbReference>